<dbReference type="OrthoDB" id="63920at2"/>
<sequence>MPYSQDGYPVEQASKIGHLKLVGNELIRRVIEDFEDISPSSDGPKVSKTGSVDLSVESGIRRVITVDGGQAVVPNPARREKAMAFVQVAACLLRMDALRHMREHPLMDPRDVNKMIEGAVWYNPAAIPLAGVHHPGLTVQETIRRIVDRTLSETGLYETLAFLVYRGWEAEWGVPEEERPHMSCVGCDEEIRLPRWKLKFDCPACGAGHTLSDYLSIGTQGPDDWSREEAASALRDALETLSLMHFLRVYRDDREVLGETLFIKDGPLLLRAALSRLVVPIRDFIAYLRAEGRPPNLVGVEKTGNFVGFLEEYKHALEEPGDYFLPSVRFVVEEVTGAVMTEGYRNRVSYGAKVGVRIGPDHLLALNVPTGPFLTEPEPKDLIGFDASVRSLSELVSYRYPNALIPLVLANSATSIARRPSGDILSAFADNLMRTTTTPRP</sequence>
<dbReference type="Proteomes" id="UP000318065">
    <property type="component" value="Chromosome"/>
</dbReference>
<evidence type="ECO:0000313" key="1">
    <source>
        <dbReference type="EMBL" id="BBL79288.1"/>
    </source>
</evidence>
<reference evidence="1" key="1">
    <citation type="journal article" date="2019" name="Microbiol. Resour. Announc.">
        <title>Complete Genome Sequence of Rubrobacter xylanophilus Strain AA3-22, Isolated from Arima Onsen in Japan.</title>
        <authorList>
            <person name="Tomariguchi N."/>
            <person name="Miyazaki K."/>
        </authorList>
    </citation>
    <scope>NUCLEOTIDE SEQUENCE [LARGE SCALE GENOMIC DNA]</scope>
    <source>
        <strain evidence="1">AA3-22</strain>
    </source>
</reference>
<dbReference type="EMBL" id="AP019791">
    <property type="protein sequence ID" value="BBL79288.1"/>
    <property type="molecule type" value="Genomic_DNA"/>
</dbReference>
<accession>A0A510HHB7</accession>
<evidence type="ECO:0000313" key="2">
    <source>
        <dbReference type="Proteomes" id="UP000318065"/>
    </source>
</evidence>
<dbReference type="AlphaFoldDB" id="A0A510HHB7"/>
<organism evidence="1 2">
    <name type="scientific">Rubrobacter xylanophilus</name>
    <dbReference type="NCBI Taxonomy" id="49319"/>
    <lineage>
        <taxon>Bacteria</taxon>
        <taxon>Bacillati</taxon>
        <taxon>Actinomycetota</taxon>
        <taxon>Rubrobacteria</taxon>
        <taxon>Rubrobacterales</taxon>
        <taxon>Rubrobacteraceae</taxon>
        <taxon>Rubrobacter</taxon>
    </lineage>
</organism>
<protein>
    <recommendedName>
        <fullName evidence="3">NurA domain-containing protein</fullName>
    </recommendedName>
</protein>
<gene>
    <name evidence="1" type="ORF">RxyAA322_11420</name>
</gene>
<dbReference type="RefSeq" id="WP_143527312.1">
    <property type="nucleotide sequence ID" value="NZ_AP019791.1"/>
</dbReference>
<evidence type="ECO:0008006" key="3">
    <source>
        <dbReference type="Google" id="ProtNLM"/>
    </source>
</evidence>
<keyword evidence="2" id="KW-1185">Reference proteome</keyword>
<name>A0A510HHB7_9ACTN</name>
<proteinExistence type="predicted"/>